<evidence type="ECO:0000313" key="5">
    <source>
        <dbReference type="EMBL" id="SEC00342.1"/>
    </source>
</evidence>
<proteinExistence type="inferred from homology"/>
<evidence type="ECO:0000256" key="3">
    <source>
        <dbReference type="ARBA" id="ARBA00022679"/>
    </source>
</evidence>
<dbReference type="OrthoDB" id="9797252at2"/>
<reference evidence="6" key="1">
    <citation type="submission" date="2016-10" db="EMBL/GenBank/DDBJ databases">
        <authorList>
            <person name="Varghese N."/>
            <person name="Submissions S."/>
        </authorList>
    </citation>
    <scope>NUCLEOTIDE SEQUENCE [LARGE SCALE GENOMIC DNA]</scope>
    <source>
        <strain evidence="6">DSM 16089</strain>
    </source>
</reference>
<name>A0A1H4P0B2_9MICO</name>
<dbReference type="AlphaFoldDB" id="A0A1H4P0B2"/>
<dbReference type="PANTHER" id="PTHR44942:SF4">
    <property type="entry name" value="METHYLTRANSFERASE TYPE 11 DOMAIN-CONTAINING PROTEIN"/>
    <property type="match status" value="1"/>
</dbReference>
<dbReference type="CDD" id="cd02440">
    <property type="entry name" value="AdoMet_MTases"/>
    <property type="match status" value="1"/>
</dbReference>
<dbReference type="InterPro" id="IPR029063">
    <property type="entry name" value="SAM-dependent_MTases_sf"/>
</dbReference>
<dbReference type="InterPro" id="IPR051052">
    <property type="entry name" value="Diverse_substrate_MTase"/>
</dbReference>
<dbReference type="Pfam" id="PF08241">
    <property type="entry name" value="Methyltransf_11"/>
    <property type="match status" value="1"/>
</dbReference>
<dbReference type="PANTHER" id="PTHR44942">
    <property type="entry name" value="METHYLTRANSF_11 DOMAIN-CONTAINING PROTEIN"/>
    <property type="match status" value="1"/>
</dbReference>
<dbReference type="EMBL" id="FNSQ01000005">
    <property type="protein sequence ID" value="SEC00342.1"/>
    <property type="molecule type" value="Genomic_DNA"/>
</dbReference>
<evidence type="ECO:0000256" key="2">
    <source>
        <dbReference type="ARBA" id="ARBA00022603"/>
    </source>
</evidence>
<accession>A0A1H4P0B2</accession>
<gene>
    <name evidence="5" type="ORF">SAMN04489807_2624</name>
</gene>
<sequence>MSADRATSFGAQAENYEAGRPEYPFEAVAWMLDAMPHGSRRIADVGAGTGKLTRVLAQAPGAEVVAVDPDETMLATLRRSVQGVPTFRGSAERLPLPDASLDAVVLGQAWHWVEPVAASAEIGRVVRTDGVLGLIWNIRDERVEWVHRLTEIMHSSPAENLVNGPEGPRIEAPFADAETQTWEWTRPMTRTQLHQMALSRSYLIAASPEERAEIASAMDALFDEVGLGDGTIDLPYVTHAFRAVRR</sequence>
<dbReference type="GO" id="GO:0032259">
    <property type="term" value="P:methylation"/>
    <property type="evidence" value="ECO:0007669"/>
    <property type="project" value="UniProtKB-KW"/>
</dbReference>
<comment type="similarity">
    <text evidence="1">Belongs to the methyltransferase superfamily.</text>
</comment>
<protein>
    <submittedName>
        <fullName evidence="5">Methyltransferase domain-containing protein</fullName>
    </submittedName>
</protein>
<feature type="domain" description="Methyltransferase type 11" evidence="4">
    <location>
        <begin position="44"/>
        <end position="132"/>
    </location>
</feature>
<dbReference type="InterPro" id="IPR013216">
    <property type="entry name" value="Methyltransf_11"/>
</dbReference>
<keyword evidence="6" id="KW-1185">Reference proteome</keyword>
<dbReference type="Gene3D" id="3.40.50.150">
    <property type="entry name" value="Vaccinia Virus protein VP39"/>
    <property type="match status" value="1"/>
</dbReference>
<evidence type="ECO:0000256" key="1">
    <source>
        <dbReference type="ARBA" id="ARBA00008361"/>
    </source>
</evidence>
<evidence type="ECO:0000313" key="6">
    <source>
        <dbReference type="Proteomes" id="UP000183750"/>
    </source>
</evidence>
<dbReference type="Proteomes" id="UP000183750">
    <property type="component" value="Unassembled WGS sequence"/>
</dbReference>
<keyword evidence="3 5" id="KW-0808">Transferase</keyword>
<dbReference type="RefSeq" id="WP_060926772.1">
    <property type="nucleotide sequence ID" value="NZ_FNSQ01000005.1"/>
</dbReference>
<dbReference type="GO" id="GO:0008757">
    <property type="term" value="F:S-adenosylmethionine-dependent methyltransferase activity"/>
    <property type="evidence" value="ECO:0007669"/>
    <property type="project" value="InterPro"/>
</dbReference>
<evidence type="ECO:0000259" key="4">
    <source>
        <dbReference type="Pfam" id="PF08241"/>
    </source>
</evidence>
<organism evidence="5 6">
    <name type="scientific">Microbacterium hydrocarbonoxydans</name>
    <dbReference type="NCBI Taxonomy" id="273678"/>
    <lineage>
        <taxon>Bacteria</taxon>
        <taxon>Bacillati</taxon>
        <taxon>Actinomycetota</taxon>
        <taxon>Actinomycetes</taxon>
        <taxon>Micrococcales</taxon>
        <taxon>Microbacteriaceae</taxon>
        <taxon>Microbacterium</taxon>
    </lineage>
</organism>
<dbReference type="SUPFAM" id="SSF53335">
    <property type="entry name" value="S-adenosyl-L-methionine-dependent methyltransferases"/>
    <property type="match status" value="1"/>
</dbReference>
<keyword evidence="2 5" id="KW-0489">Methyltransferase</keyword>